<evidence type="ECO:0000313" key="3">
    <source>
        <dbReference type="Proteomes" id="UP000635606"/>
    </source>
</evidence>
<proteinExistence type="predicted"/>
<protein>
    <recommendedName>
        <fullName evidence="1">DUF5753 domain-containing protein</fullName>
    </recommendedName>
</protein>
<keyword evidence="3" id="KW-1185">Reference proteome</keyword>
<dbReference type="Pfam" id="PF19054">
    <property type="entry name" value="DUF5753"/>
    <property type="match status" value="1"/>
</dbReference>
<dbReference type="InterPro" id="IPR043917">
    <property type="entry name" value="DUF5753"/>
</dbReference>
<evidence type="ECO:0000259" key="1">
    <source>
        <dbReference type="Pfam" id="PF19054"/>
    </source>
</evidence>
<comment type="caution">
    <text evidence="2">The sequence shown here is derived from an EMBL/GenBank/DDBJ whole genome shotgun (WGS) entry which is preliminary data.</text>
</comment>
<gene>
    <name evidence="2" type="ORF">Voc01_008800</name>
</gene>
<dbReference type="Proteomes" id="UP000635606">
    <property type="component" value="Unassembled WGS sequence"/>
</dbReference>
<reference evidence="2" key="1">
    <citation type="submission" date="2021-01" db="EMBL/GenBank/DDBJ databases">
        <title>Whole genome shotgun sequence of Virgisporangium ochraceum NBRC 16418.</title>
        <authorList>
            <person name="Komaki H."/>
            <person name="Tamura T."/>
        </authorList>
    </citation>
    <scope>NUCLEOTIDE SEQUENCE</scope>
    <source>
        <strain evidence="2">NBRC 16418</strain>
    </source>
</reference>
<evidence type="ECO:0000313" key="2">
    <source>
        <dbReference type="EMBL" id="GIJ65963.1"/>
    </source>
</evidence>
<accession>A0A8J3ZQA6</accession>
<sequence length="100" mass="11078">MLRDQLNALLDHAREPHIDLSVIPTNIDGYPGVSFGFVILEFADRRDSPIVFHDQHGSHVAAESPDEVKRYFKSFDQIRSLGLHGADAIAAIKAARDKAV</sequence>
<name>A0A8J3ZQA6_9ACTN</name>
<organism evidence="2 3">
    <name type="scientific">Virgisporangium ochraceum</name>
    <dbReference type="NCBI Taxonomy" id="65505"/>
    <lineage>
        <taxon>Bacteria</taxon>
        <taxon>Bacillati</taxon>
        <taxon>Actinomycetota</taxon>
        <taxon>Actinomycetes</taxon>
        <taxon>Micromonosporales</taxon>
        <taxon>Micromonosporaceae</taxon>
        <taxon>Virgisporangium</taxon>
    </lineage>
</organism>
<dbReference type="RefSeq" id="WP_203925961.1">
    <property type="nucleotide sequence ID" value="NZ_BOPH01000012.1"/>
</dbReference>
<dbReference type="EMBL" id="BOPH01000012">
    <property type="protein sequence ID" value="GIJ65963.1"/>
    <property type="molecule type" value="Genomic_DNA"/>
</dbReference>
<feature type="domain" description="DUF5753" evidence="1">
    <location>
        <begin position="2"/>
        <end position="93"/>
    </location>
</feature>
<dbReference type="AlphaFoldDB" id="A0A8J3ZQA6"/>